<evidence type="ECO:0000313" key="2">
    <source>
        <dbReference type="Proteomes" id="UP000268093"/>
    </source>
</evidence>
<sequence>MTTVASPDDGDRAQRGGIMVSEPPRATFIINDYVWAKLYIIKYRTILASLSIIYKSEPRNHWVPHVVLRRGREEEWPVMERKTNGGMV</sequence>
<proteinExistence type="predicted"/>
<comment type="caution">
    <text evidence="1">The sequence shown here is derived from an EMBL/GenBank/DDBJ whole genome shotgun (WGS) entry which is preliminary data.</text>
</comment>
<dbReference type="EMBL" id="RBNI01001825">
    <property type="protein sequence ID" value="RUP49950.1"/>
    <property type="molecule type" value="Genomic_DNA"/>
</dbReference>
<keyword evidence="2" id="KW-1185">Reference proteome</keyword>
<protein>
    <submittedName>
        <fullName evidence="1">Uncharacterized protein</fullName>
    </submittedName>
</protein>
<name>A0A433DGH9_9FUNG</name>
<dbReference type="AlphaFoldDB" id="A0A433DGH9"/>
<organism evidence="1 2">
    <name type="scientific">Jimgerdemannia flammicorona</name>
    <dbReference type="NCBI Taxonomy" id="994334"/>
    <lineage>
        <taxon>Eukaryota</taxon>
        <taxon>Fungi</taxon>
        <taxon>Fungi incertae sedis</taxon>
        <taxon>Mucoromycota</taxon>
        <taxon>Mucoromycotina</taxon>
        <taxon>Endogonomycetes</taxon>
        <taxon>Endogonales</taxon>
        <taxon>Endogonaceae</taxon>
        <taxon>Jimgerdemannia</taxon>
    </lineage>
</organism>
<reference evidence="1 2" key="1">
    <citation type="journal article" date="2018" name="New Phytol.">
        <title>Phylogenomics of Endogonaceae and evolution of mycorrhizas within Mucoromycota.</title>
        <authorList>
            <person name="Chang Y."/>
            <person name="Desiro A."/>
            <person name="Na H."/>
            <person name="Sandor L."/>
            <person name="Lipzen A."/>
            <person name="Clum A."/>
            <person name="Barry K."/>
            <person name="Grigoriev I.V."/>
            <person name="Martin F.M."/>
            <person name="Stajich J.E."/>
            <person name="Smith M.E."/>
            <person name="Bonito G."/>
            <person name="Spatafora J.W."/>
        </authorList>
    </citation>
    <scope>NUCLEOTIDE SEQUENCE [LARGE SCALE GENOMIC DNA]</scope>
    <source>
        <strain evidence="1 2">GMNB39</strain>
    </source>
</reference>
<dbReference type="Proteomes" id="UP000268093">
    <property type="component" value="Unassembled WGS sequence"/>
</dbReference>
<evidence type="ECO:0000313" key="1">
    <source>
        <dbReference type="EMBL" id="RUP49950.1"/>
    </source>
</evidence>
<gene>
    <name evidence="1" type="ORF">BC936DRAFT_140904</name>
</gene>
<accession>A0A433DGH9</accession>